<name>A0A7H0VAS9_9FLAO</name>
<evidence type="ECO:0000313" key="3">
    <source>
        <dbReference type="Proteomes" id="UP000516305"/>
    </source>
</evidence>
<evidence type="ECO:0000256" key="1">
    <source>
        <dbReference type="SAM" id="SignalP"/>
    </source>
</evidence>
<feature type="chain" id="PRO_5028799983" evidence="1">
    <location>
        <begin position="21"/>
        <end position="310"/>
    </location>
</feature>
<dbReference type="KEGG" id="chyd:H4K34_10590"/>
<accession>A0A7H0VAS9</accession>
<sequence>MKNITAAILLIFLLSNGLKAQNVQYEITYDNPDFRPFWNLNLSYFDVDVPVLNLDAINFNAGIWGNVEPVEGIGIDYRYRRSYLTMAQIGYKSPPSFSNFELGGYFRFAGYTKVKATPVILDIEWDADGNDFNDERVFAMKSISIQAKNRRDYMLRAGYYHLSSPISVDDVTDDNGTDIFADGLGKASINGLYAGLSTRTIRNVFIKTDNFGEQFTSMGRLLYLDAIFAGTSISDPYENPTLPFDEDAAKDAIGSLPLGFRIGLSTFQVEKKDRTGKKFGMSTNYEAGYRPYIGWYISGGLGITLVKWNK</sequence>
<protein>
    <submittedName>
        <fullName evidence="2">Uncharacterized protein</fullName>
    </submittedName>
</protein>
<dbReference type="Proteomes" id="UP000516305">
    <property type="component" value="Chromosome"/>
</dbReference>
<dbReference type="EMBL" id="CP060139">
    <property type="protein sequence ID" value="QNR22827.1"/>
    <property type="molecule type" value="Genomic_DNA"/>
</dbReference>
<dbReference type="AlphaFoldDB" id="A0A7H0VAS9"/>
<dbReference type="RefSeq" id="WP_210757394.1">
    <property type="nucleotide sequence ID" value="NZ_CP060139.1"/>
</dbReference>
<feature type="signal peptide" evidence="1">
    <location>
        <begin position="1"/>
        <end position="20"/>
    </location>
</feature>
<evidence type="ECO:0000313" key="2">
    <source>
        <dbReference type="EMBL" id="QNR22827.1"/>
    </source>
</evidence>
<organism evidence="2 3">
    <name type="scientific">Croceimicrobium hydrocarbonivorans</name>
    <dbReference type="NCBI Taxonomy" id="2761580"/>
    <lineage>
        <taxon>Bacteria</taxon>
        <taxon>Pseudomonadati</taxon>
        <taxon>Bacteroidota</taxon>
        <taxon>Flavobacteriia</taxon>
        <taxon>Flavobacteriales</taxon>
        <taxon>Owenweeksiaceae</taxon>
        <taxon>Croceimicrobium</taxon>
    </lineage>
</organism>
<keyword evidence="3" id="KW-1185">Reference proteome</keyword>
<gene>
    <name evidence="2" type="ORF">H4K34_10590</name>
</gene>
<proteinExistence type="predicted"/>
<keyword evidence="1" id="KW-0732">Signal</keyword>
<reference evidence="2 3" key="1">
    <citation type="submission" date="2020-08" db="EMBL/GenBank/DDBJ databases">
        <title>Croceimicrobium hydrocarbonivorans gen. nov., sp. nov., a novel marine bacterium isolated from a bacterial consortium that degrades polyethylene terephthalate.</title>
        <authorList>
            <person name="Liu R."/>
        </authorList>
    </citation>
    <scope>NUCLEOTIDE SEQUENCE [LARGE SCALE GENOMIC DNA]</scope>
    <source>
        <strain evidence="2 3">A20-9</strain>
    </source>
</reference>